<evidence type="ECO:0008006" key="4">
    <source>
        <dbReference type="Google" id="ProtNLM"/>
    </source>
</evidence>
<comment type="caution">
    <text evidence="2">The sequence shown here is derived from an EMBL/GenBank/DDBJ whole genome shotgun (WGS) entry which is preliminary data.</text>
</comment>
<reference evidence="3" key="1">
    <citation type="journal article" date="2019" name="Int. J. Syst. Evol. Microbiol.">
        <title>The Global Catalogue of Microorganisms (GCM) 10K type strain sequencing project: providing services to taxonomists for standard genome sequencing and annotation.</title>
        <authorList>
            <consortium name="The Broad Institute Genomics Platform"/>
            <consortium name="The Broad Institute Genome Sequencing Center for Infectious Disease"/>
            <person name="Wu L."/>
            <person name="Ma J."/>
        </authorList>
    </citation>
    <scope>NUCLEOTIDE SEQUENCE [LARGE SCALE GENOMIC DNA]</scope>
    <source>
        <strain evidence="3">CGMCC 4.7643</strain>
    </source>
</reference>
<gene>
    <name evidence="2" type="ORF">ACFSYJ_20545</name>
</gene>
<organism evidence="2 3">
    <name type="scientific">Amycolatopsis samaneae</name>
    <dbReference type="NCBI Taxonomy" id="664691"/>
    <lineage>
        <taxon>Bacteria</taxon>
        <taxon>Bacillati</taxon>
        <taxon>Actinomycetota</taxon>
        <taxon>Actinomycetes</taxon>
        <taxon>Pseudonocardiales</taxon>
        <taxon>Pseudonocardiaceae</taxon>
        <taxon>Amycolatopsis</taxon>
    </lineage>
</organism>
<accession>A0ABW5GJI1</accession>
<feature type="non-terminal residue" evidence="2">
    <location>
        <position position="1"/>
    </location>
</feature>
<feature type="compositionally biased region" description="Gly residues" evidence="1">
    <location>
        <begin position="1"/>
        <end position="13"/>
    </location>
</feature>
<evidence type="ECO:0000313" key="2">
    <source>
        <dbReference type="EMBL" id="MFD2461008.1"/>
    </source>
</evidence>
<evidence type="ECO:0000313" key="3">
    <source>
        <dbReference type="Proteomes" id="UP001597419"/>
    </source>
</evidence>
<evidence type="ECO:0000256" key="1">
    <source>
        <dbReference type="SAM" id="MobiDB-lite"/>
    </source>
</evidence>
<feature type="compositionally biased region" description="Low complexity" evidence="1">
    <location>
        <begin position="14"/>
        <end position="43"/>
    </location>
</feature>
<name>A0ABW5GJI1_9PSEU</name>
<proteinExistence type="predicted"/>
<protein>
    <recommendedName>
        <fullName evidence="4">PPE family protein</fullName>
    </recommendedName>
</protein>
<feature type="region of interest" description="Disordered" evidence="1">
    <location>
        <begin position="1"/>
        <end position="121"/>
    </location>
</feature>
<dbReference type="EMBL" id="JBHUKU010000009">
    <property type="protein sequence ID" value="MFD2461008.1"/>
    <property type="molecule type" value="Genomic_DNA"/>
</dbReference>
<keyword evidence="3" id="KW-1185">Reference proteome</keyword>
<feature type="compositionally biased region" description="Basic and acidic residues" evidence="1">
    <location>
        <begin position="78"/>
        <end position="88"/>
    </location>
</feature>
<feature type="compositionally biased region" description="Gly residues" evidence="1">
    <location>
        <begin position="63"/>
        <end position="76"/>
    </location>
</feature>
<dbReference type="Proteomes" id="UP001597419">
    <property type="component" value="Unassembled WGS sequence"/>
</dbReference>
<sequence length="121" mass="11746">LAGGRALGQGGRTGAKSESETSAAAAEKQGAAQSAASANAPQQGVVPSAGTIGAQGTPPGMNPMGGGMGGGMGGAHGAHAEQDEEHTHASFLIEPDPDDTFGANEATPPPVIGAWSEEDDR</sequence>